<dbReference type="PANTHER" id="PTHR43798:SF31">
    <property type="entry name" value="AB HYDROLASE SUPERFAMILY PROTEIN YCLE"/>
    <property type="match status" value="1"/>
</dbReference>
<dbReference type="Pfam" id="PF12697">
    <property type="entry name" value="Abhydrolase_6"/>
    <property type="match status" value="1"/>
</dbReference>
<reference evidence="3 4" key="1">
    <citation type="submission" date="2020-03" db="EMBL/GenBank/DDBJ databases">
        <title>Draft genome of Streptomyces sp. ventii, isolated from the Axial Seamount in the Pacific Ocean, and resequencing of the two type strains Streptomyces lonarensis strain NCL 716 and Streptomyces bohaiensis strain 11A07.</title>
        <authorList>
            <person name="Loughran R.M."/>
            <person name="Pfannmuller K.M."/>
            <person name="Wasson B.J."/>
            <person name="Deadmond M.C."/>
            <person name="Paddock B.E."/>
            <person name="Koyack M.J."/>
            <person name="Gallegos D.A."/>
            <person name="Mitchell E.A."/>
            <person name="Ushijima B."/>
            <person name="Saw J.H."/>
            <person name="Mcphail K.L."/>
            <person name="Videau P."/>
        </authorList>
    </citation>
    <scope>NUCLEOTIDE SEQUENCE [LARGE SCALE GENOMIC DNA]</scope>
    <source>
        <strain evidence="3 4">NCL716</strain>
    </source>
</reference>
<evidence type="ECO:0000259" key="2">
    <source>
        <dbReference type="Pfam" id="PF12697"/>
    </source>
</evidence>
<dbReference type="PRINTS" id="PR00111">
    <property type="entry name" value="ABHYDROLASE"/>
</dbReference>
<evidence type="ECO:0000256" key="1">
    <source>
        <dbReference type="ARBA" id="ARBA00022801"/>
    </source>
</evidence>
<dbReference type="EMBL" id="JAAVJD010000435">
    <property type="protein sequence ID" value="NJQ08800.1"/>
    <property type="molecule type" value="Genomic_DNA"/>
</dbReference>
<dbReference type="InterPro" id="IPR050266">
    <property type="entry name" value="AB_hydrolase_sf"/>
</dbReference>
<dbReference type="Gene3D" id="3.40.50.1820">
    <property type="entry name" value="alpha/beta hydrolase"/>
    <property type="match status" value="1"/>
</dbReference>
<proteinExistence type="predicted"/>
<feature type="non-terminal residue" evidence="3">
    <location>
        <position position="314"/>
    </location>
</feature>
<sequence length="314" mass="32776">MAVPSVRCAPPHLLARRHGSARTRRGAAVPVTFRLTRSDGRTLVVTDQGGAGRPLLALHGTFGRGAVFDRLAADLAGTARVVAPDQRGHGRSDSAERHDRASYVADAAAVVRALDVGPVVVLGHSLGGITAYQLAARHPELVAGLVVEDVGPLMRRPEIAHPVLDVRGWPRSAPTRGELAARIEAAGVPDAGYFLLSAVDRDGAVELLFDWEEMTAVQQGGCGDWWADWLGSACPALVLRGEHSTLLPAGLAARMTGRRPGAVLRTVAGAGHWVHDDAPEEVAEAVAAFLAALPPDGPAHPAAGRGLAAADYDE</sequence>
<comment type="caution">
    <text evidence="3">The sequence shown here is derived from an EMBL/GenBank/DDBJ whole genome shotgun (WGS) entry which is preliminary data.</text>
</comment>
<feature type="domain" description="AB hydrolase-1" evidence="2">
    <location>
        <begin position="56"/>
        <end position="285"/>
    </location>
</feature>
<dbReference type="InterPro" id="IPR029058">
    <property type="entry name" value="AB_hydrolase_fold"/>
</dbReference>
<dbReference type="SUPFAM" id="SSF53474">
    <property type="entry name" value="alpha/beta-Hydrolases"/>
    <property type="match status" value="1"/>
</dbReference>
<organism evidence="3 4">
    <name type="scientific">Streptomyces lonarensis</name>
    <dbReference type="NCBI Taxonomy" id="700599"/>
    <lineage>
        <taxon>Bacteria</taxon>
        <taxon>Bacillati</taxon>
        <taxon>Actinomycetota</taxon>
        <taxon>Actinomycetes</taxon>
        <taxon>Kitasatosporales</taxon>
        <taxon>Streptomycetaceae</taxon>
        <taxon>Streptomyces</taxon>
    </lineage>
</organism>
<dbReference type="InterPro" id="IPR000073">
    <property type="entry name" value="AB_hydrolase_1"/>
</dbReference>
<protein>
    <submittedName>
        <fullName evidence="3">Alpha/beta hydrolase</fullName>
    </submittedName>
</protein>
<dbReference type="GO" id="GO:0016020">
    <property type="term" value="C:membrane"/>
    <property type="evidence" value="ECO:0007669"/>
    <property type="project" value="TreeGrafter"/>
</dbReference>
<dbReference type="Proteomes" id="UP000578686">
    <property type="component" value="Unassembled WGS sequence"/>
</dbReference>
<dbReference type="PRINTS" id="PR00412">
    <property type="entry name" value="EPOXHYDRLASE"/>
</dbReference>
<evidence type="ECO:0000313" key="3">
    <source>
        <dbReference type="EMBL" id="NJQ08800.1"/>
    </source>
</evidence>
<evidence type="ECO:0000313" key="4">
    <source>
        <dbReference type="Proteomes" id="UP000578686"/>
    </source>
</evidence>
<keyword evidence="1 3" id="KW-0378">Hydrolase</keyword>
<gene>
    <name evidence="3" type="ORF">HCN56_25330</name>
</gene>
<dbReference type="AlphaFoldDB" id="A0A7X6D635"/>
<name>A0A7X6D635_9ACTN</name>
<keyword evidence="4" id="KW-1185">Reference proteome</keyword>
<dbReference type="PANTHER" id="PTHR43798">
    <property type="entry name" value="MONOACYLGLYCEROL LIPASE"/>
    <property type="match status" value="1"/>
</dbReference>
<accession>A0A7X6D635</accession>
<dbReference type="GO" id="GO:0016787">
    <property type="term" value="F:hydrolase activity"/>
    <property type="evidence" value="ECO:0007669"/>
    <property type="project" value="UniProtKB-KW"/>
</dbReference>
<dbReference type="InterPro" id="IPR000639">
    <property type="entry name" value="Epox_hydrolase-like"/>
</dbReference>